<keyword evidence="9 14" id="KW-0560">Oxidoreductase</keyword>
<dbReference type="SUPFAM" id="SSF48264">
    <property type="entry name" value="Cytochrome P450"/>
    <property type="match status" value="1"/>
</dbReference>
<dbReference type="AlphaFoldDB" id="A0A7M6UP70"/>
<evidence type="ECO:0000256" key="9">
    <source>
        <dbReference type="ARBA" id="ARBA00023002"/>
    </source>
</evidence>
<organism evidence="16 17">
    <name type="scientific">Nasonia vitripennis</name>
    <name type="common">Parasitic wasp</name>
    <dbReference type="NCBI Taxonomy" id="7425"/>
    <lineage>
        <taxon>Eukaryota</taxon>
        <taxon>Metazoa</taxon>
        <taxon>Ecdysozoa</taxon>
        <taxon>Arthropoda</taxon>
        <taxon>Hexapoda</taxon>
        <taxon>Insecta</taxon>
        <taxon>Pterygota</taxon>
        <taxon>Neoptera</taxon>
        <taxon>Endopterygota</taxon>
        <taxon>Hymenoptera</taxon>
        <taxon>Apocrita</taxon>
        <taxon>Proctotrupomorpha</taxon>
        <taxon>Chalcidoidea</taxon>
        <taxon>Pteromalidae</taxon>
        <taxon>Pteromalinae</taxon>
        <taxon>Nasonia</taxon>
    </lineage>
</organism>
<dbReference type="PROSITE" id="PS00086">
    <property type="entry name" value="CYTOCHROME_P450"/>
    <property type="match status" value="1"/>
</dbReference>
<dbReference type="CTD" id="100118758"/>
<feature type="transmembrane region" description="Helical" evidence="15">
    <location>
        <begin position="297"/>
        <end position="316"/>
    </location>
</feature>
<evidence type="ECO:0000256" key="10">
    <source>
        <dbReference type="ARBA" id="ARBA00023004"/>
    </source>
</evidence>
<dbReference type="PANTHER" id="PTHR24292">
    <property type="entry name" value="CYTOCHROME P450"/>
    <property type="match status" value="1"/>
</dbReference>
<dbReference type="Proteomes" id="UP000002358">
    <property type="component" value="Unassembled WGS sequence"/>
</dbReference>
<keyword evidence="6 13" id="KW-0479">Metal-binding</keyword>
<keyword evidence="17" id="KW-1185">Reference proteome</keyword>
<evidence type="ECO:0000256" key="2">
    <source>
        <dbReference type="ARBA" id="ARBA00004174"/>
    </source>
</evidence>
<feature type="transmembrane region" description="Helical" evidence="15">
    <location>
        <begin position="227"/>
        <end position="248"/>
    </location>
</feature>
<dbReference type="EnsemblMetazoa" id="NM_001172527">
    <property type="protein sequence ID" value="NP_001165998"/>
    <property type="gene ID" value="GeneID_100118758"/>
</dbReference>
<evidence type="ECO:0000256" key="8">
    <source>
        <dbReference type="ARBA" id="ARBA00022848"/>
    </source>
</evidence>
<dbReference type="CDD" id="cd11056">
    <property type="entry name" value="CYP6-like"/>
    <property type="match status" value="1"/>
</dbReference>
<sequence>MAFITHCWTLDILITLVCALMVAYVYLTKSHSYWKKRGVKSVPEPNIFGNFSDCLFARKPLRDFLSNVYFVGEGEKFIGFYVFDKPFLILRDPEAIKNVLVRDFKNFSNRCVAPNHSDYIGNVNIFSLRNPAWKVLRQKLSPVFTSSKLKNMLDLIVETGVDLDTHLQNIISNDEWNVVEVKELCEKFTTDVIGSTMFGLKLNALNNPKAEFHNEGKKHFQNSYGRYFSLLSMFFMPQLAKLFGITFFDPDVPNFFKRVIPEAMNERQKDGIKRNDLLDVFMEMKESFEDEKNDLHYYFQVNGLVATAIVFFTGGFEPSASMMYLVLYELSKQSEIQDKLRKEILDALEETEGKITYDMMMNLPYLDMVVSEGLRKYPLLHFLDREAEHDYTFPDTDVTIDKGTPIIIPMSAVHMDPKHFPDPHVFDPQRFSPENKRKIAPFTYFPFGEGPRNCIGMRIGLAQSKIGLMQILSKYEVAPCKETPIPLEFDSYTLFTKSRHNMKLNVRRVRSI</sequence>
<keyword evidence="12 15" id="KW-0472">Membrane</keyword>
<evidence type="ECO:0000256" key="5">
    <source>
        <dbReference type="ARBA" id="ARBA00022617"/>
    </source>
</evidence>
<evidence type="ECO:0000313" key="16">
    <source>
        <dbReference type="EnsemblMetazoa" id="NP_001165998"/>
    </source>
</evidence>
<dbReference type="PRINTS" id="PR00385">
    <property type="entry name" value="P450"/>
</dbReference>
<dbReference type="InterPro" id="IPR036396">
    <property type="entry name" value="Cyt_P450_sf"/>
</dbReference>
<comment type="similarity">
    <text evidence="4 14">Belongs to the cytochrome P450 family.</text>
</comment>
<protein>
    <recommendedName>
        <fullName evidence="18">Cytochrome P450</fullName>
    </recommendedName>
</protein>
<evidence type="ECO:0000256" key="13">
    <source>
        <dbReference type="PIRSR" id="PIRSR602401-1"/>
    </source>
</evidence>
<dbReference type="Pfam" id="PF00067">
    <property type="entry name" value="p450"/>
    <property type="match status" value="1"/>
</dbReference>
<evidence type="ECO:0000256" key="12">
    <source>
        <dbReference type="ARBA" id="ARBA00023136"/>
    </source>
</evidence>
<evidence type="ECO:0000256" key="3">
    <source>
        <dbReference type="ARBA" id="ARBA00004406"/>
    </source>
</evidence>
<dbReference type="InterPro" id="IPR001128">
    <property type="entry name" value="Cyt_P450"/>
</dbReference>
<dbReference type="GO" id="GO:0016705">
    <property type="term" value="F:oxidoreductase activity, acting on paired donors, with incorporation or reduction of molecular oxygen"/>
    <property type="evidence" value="ECO:0007669"/>
    <property type="project" value="InterPro"/>
</dbReference>
<dbReference type="InParanoid" id="A0A7M6UP70"/>
<keyword evidence="7" id="KW-0256">Endoplasmic reticulum</keyword>
<evidence type="ECO:0000256" key="6">
    <source>
        <dbReference type="ARBA" id="ARBA00022723"/>
    </source>
</evidence>
<evidence type="ECO:0000256" key="4">
    <source>
        <dbReference type="ARBA" id="ARBA00010617"/>
    </source>
</evidence>
<feature type="binding site" description="axial binding residue" evidence="13">
    <location>
        <position position="454"/>
    </location>
    <ligand>
        <name>heme</name>
        <dbReference type="ChEBI" id="CHEBI:30413"/>
    </ligand>
    <ligandPart>
        <name>Fe</name>
        <dbReference type="ChEBI" id="CHEBI:18248"/>
    </ligandPart>
</feature>
<dbReference type="FunFam" id="1.10.630.10:FF:000042">
    <property type="entry name" value="Cytochrome P450"/>
    <property type="match status" value="1"/>
</dbReference>
<keyword evidence="8" id="KW-0492">Microsome</keyword>
<dbReference type="GeneID" id="100118758"/>
<accession>A0A7M6UP70</accession>
<evidence type="ECO:0000256" key="1">
    <source>
        <dbReference type="ARBA" id="ARBA00001971"/>
    </source>
</evidence>
<evidence type="ECO:0008006" key="18">
    <source>
        <dbReference type="Google" id="ProtNLM"/>
    </source>
</evidence>
<dbReference type="GO" id="GO:0020037">
    <property type="term" value="F:heme binding"/>
    <property type="evidence" value="ECO:0007669"/>
    <property type="project" value="InterPro"/>
</dbReference>
<evidence type="ECO:0000256" key="14">
    <source>
        <dbReference type="RuleBase" id="RU000461"/>
    </source>
</evidence>
<keyword evidence="10 13" id="KW-0408">Iron</keyword>
<keyword evidence="15" id="KW-1133">Transmembrane helix</keyword>
<dbReference type="Gene3D" id="1.10.630.10">
    <property type="entry name" value="Cytochrome P450"/>
    <property type="match status" value="1"/>
</dbReference>
<dbReference type="OrthoDB" id="2789670at2759"/>
<keyword evidence="5 13" id="KW-0349">Heme</keyword>
<comment type="cofactor">
    <cofactor evidence="1 13">
        <name>heme</name>
        <dbReference type="ChEBI" id="CHEBI:30413"/>
    </cofactor>
</comment>
<dbReference type="GO" id="GO:0005506">
    <property type="term" value="F:iron ion binding"/>
    <property type="evidence" value="ECO:0007669"/>
    <property type="project" value="InterPro"/>
</dbReference>
<name>A0A7M6UP70_NASVI</name>
<feature type="transmembrane region" description="Helical" evidence="15">
    <location>
        <begin position="6"/>
        <end position="27"/>
    </location>
</feature>
<evidence type="ECO:0000256" key="15">
    <source>
        <dbReference type="SAM" id="Phobius"/>
    </source>
</evidence>
<keyword evidence="15" id="KW-0812">Transmembrane</keyword>
<dbReference type="FunCoup" id="A0A7M6UP70">
    <property type="interactions" value="68"/>
</dbReference>
<reference evidence="16" key="1">
    <citation type="submission" date="2021-01" db="UniProtKB">
        <authorList>
            <consortium name="EnsemblMetazoa"/>
        </authorList>
    </citation>
    <scope>IDENTIFICATION</scope>
</reference>
<dbReference type="PRINTS" id="PR00463">
    <property type="entry name" value="EP450I"/>
</dbReference>
<dbReference type="InterPro" id="IPR002401">
    <property type="entry name" value="Cyt_P450_E_grp-I"/>
</dbReference>
<dbReference type="InterPro" id="IPR050476">
    <property type="entry name" value="Insect_CytP450_Detox"/>
</dbReference>
<keyword evidence="11 14" id="KW-0503">Monooxygenase</keyword>
<evidence type="ECO:0000256" key="7">
    <source>
        <dbReference type="ARBA" id="ARBA00022824"/>
    </source>
</evidence>
<dbReference type="GO" id="GO:0004497">
    <property type="term" value="F:monooxygenase activity"/>
    <property type="evidence" value="ECO:0007669"/>
    <property type="project" value="UniProtKB-KW"/>
</dbReference>
<dbReference type="GO" id="GO:0005789">
    <property type="term" value="C:endoplasmic reticulum membrane"/>
    <property type="evidence" value="ECO:0007669"/>
    <property type="project" value="UniProtKB-SubCell"/>
</dbReference>
<evidence type="ECO:0000256" key="11">
    <source>
        <dbReference type="ARBA" id="ARBA00023033"/>
    </source>
</evidence>
<dbReference type="SMR" id="A0A7M6UP70"/>
<dbReference type="RefSeq" id="NP_001165998.1">
    <property type="nucleotide sequence ID" value="NM_001172527.1"/>
</dbReference>
<dbReference type="InterPro" id="IPR017972">
    <property type="entry name" value="Cyt_P450_CS"/>
</dbReference>
<dbReference type="PANTHER" id="PTHR24292:SF45">
    <property type="entry name" value="CYTOCHROME P450 6G1-RELATED"/>
    <property type="match status" value="1"/>
</dbReference>
<proteinExistence type="inferred from homology"/>
<dbReference type="KEGG" id="nvi:100118758"/>
<comment type="subcellular location">
    <subcellularLocation>
        <location evidence="3">Endoplasmic reticulum membrane</location>
        <topology evidence="3">Peripheral membrane protein</topology>
    </subcellularLocation>
    <subcellularLocation>
        <location evidence="2">Microsome membrane</location>
        <topology evidence="2">Peripheral membrane protein</topology>
    </subcellularLocation>
</comment>
<evidence type="ECO:0000313" key="17">
    <source>
        <dbReference type="Proteomes" id="UP000002358"/>
    </source>
</evidence>